<dbReference type="Proteomes" id="UP001219525">
    <property type="component" value="Unassembled WGS sequence"/>
</dbReference>
<reference evidence="1" key="1">
    <citation type="submission" date="2023-03" db="EMBL/GenBank/DDBJ databases">
        <title>Massive genome expansion in bonnet fungi (Mycena s.s.) driven by repeated elements and novel gene families across ecological guilds.</title>
        <authorList>
            <consortium name="Lawrence Berkeley National Laboratory"/>
            <person name="Harder C.B."/>
            <person name="Miyauchi S."/>
            <person name="Viragh M."/>
            <person name="Kuo A."/>
            <person name="Thoen E."/>
            <person name="Andreopoulos B."/>
            <person name="Lu D."/>
            <person name="Skrede I."/>
            <person name="Drula E."/>
            <person name="Henrissat B."/>
            <person name="Morin E."/>
            <person name="Kohler A."/>
            <person name="Barry K."/>
            <person name="LaButti K."/>
            <person name="Morin E."/>
            <person name="Salamov A."/>
            <person name="Lipzen A."/>
            <person name="Mereny Z."/>
            <person name="Hegedus B."/>
            <person name="Baldrian P."/>
            <person name="Stursova M."/>
            <person name="Weitz H."/>
            <person name="Taylor A."/>
            <person name="Grigoriev I.V."/>
            <person name="Nagy L.G."/>
            <person name="Martin F."/>
            <person name="Kauserud H."/>
        </authorList>
    </citation>
    <scope>NUCLEOTIDE SEQUENCE</scope>
    <source>
        <strain evidence="1">9144</strain>
    </source>
</reference>
<dbReference type="EMBL" id="JARJCW010000019">
    <property type="protein sequence ID" value="KAJ7214355.1"/>
    <property type="molecule type" value="Genomic_DNA"/>
</dbReference>
<dbReference type="AlphaFoldDB" id="A0AAD6VIU5"/>
<organism evidence="1 2">
    <name type="scientific">Mycena pura</name>
    <dbReference type="NCBI Taxonomy" id="153505"/>
    <lineage>
        <taxon>Eukaryota</taxon>
        <taxon>Fungi</taxon>
        <taxon>Dikarya</taxon>
        <taxon>Basidiomycota</taxon>
        <taxon>Agaricomycotina</taxon>
        <taxon>Agaricomycetes</taxon>
        <taxon>Agaricomycetidae</taxon>
        <taxon>Agaricales</taxon>
        <taxon>Marasmiineae</taxon>
        <taxon>Mycenaceae</taxon>
        <taxon>Mycena</taxon>
    </lineage>
</organism>
<evidence type="ECO:0000313" key="2">
    <source>
        <dbReference type="Proteomes" id="UP001219525"/>
    </source>
</evidence>
<name>A0AAD6VIU5_9AGAR</name>
<proteinExistence type="predicted"/>
<evidence type="ECO:0000313" key="1">
    <source>
        <dbReference type="EMBL" id="KAJ7214355.1"/>
    </source>
</evidence>
<sequence>MEDNVYCGLIRAGAVMFPNMWYIHAALHVPDSVLQRDGAAGARRAVFTGDGMPGCMGQHLTYDSVWISVTNAPCPCAMLPGVKISLCTLASCPAGLRAPASVLGTCQCSDARAPSSSMRHRVSIWSRAMDSGVTARARRLQSSSAAKKIILFILVAPLASSETGLIISNVDHYEKDTPAAGQTAFLITYIYDVLRTERV</sequence>
<gene>
    <name evidence="1" type="ORF">GGX14DRAFT_392384</name>
</gene>
<comment type="caution">
    <text evidence="1">The sequence shown here is derived from an EMBL/GenBank/DDBJ whole genome shotgun (WGS) entry which is preliminary data.</text>
</comment>
<accession>A0AAD6VIU5</accession>
<keyword evidence="2" id="KW-1185">Reference proteome</keyword>
<protein>
    <submittedName>
        <fullName evidence="1">Uncharacterized protein</fullName>
    </submittedName>
</protein>